<dbReference type="GeneID" id="40310507"/>
<name>A0A2A9MJZ8_BESBE</name>
<evidence type="ECO:0000313" key="4">
    <source>
        <dbReference type="Proteomes" id="UP000224006"/>
    </source>
</evidence>
<dbReference type="VEuPathDB" id="ToxoDB:BESB_055780"/>
<reference evidence="3 4" key="1">
    <citation type="submission" date="2017-09" db="EMBL/GenBank/DDBJ databases">
        <title>Genome sequencing of Besnoitia besnoiti strain Bb-Ger1.</title>
        <authorList>
            <person name="Schares G."/>
            <person name="Venepally P."/>
            <person name="Lorenzi H.A."/>
        </authorList>
    </citation>
    <scope>NUCLEOTIDE SEQUENCE [LARGE SCALE GENOMIC DNA]</scope>
    <source>
        <strain evidence="3 4">Bb-Ger1</strain>
    </source>
</reference>
<dbReference type="OrthoDB" id="346619at2759"/>
<keyword evidence="2" id="KW-0732">Signal</keyword>
<dbReference type="EMBL" id="NWUJ01000004">
    <property type="protein sequence ID" value="PFH35927.1"/>
    <property type="molecule type" value="Genomic_DNA"/>
</dbReference>
<feature type="signal peptide" evidence="2">
    <location>
        <begin position="1"/>
        <end position="23"/>
    </location>
</feature>
<accession>A0A2A9MJZ8</accession>
<dbReference type="KEGG" id="bbes:BESB_055780"/>
<evidence type="ECO:0000256" key="1">
    <source>
        <dbReference type="SAM" id="MobiDB-lite"/>
    </source>
</evidence>
<dbReference type="AlphaFoldDB" id="A0A2A9MJZ8"/>
<keyword evidence="4" id="KW-1185">Reference proteome</keyword>
<dbReference type="Proteomes" id="UP000224006">
    <property type="component" value="Chromosome IV"/>
</dbReference>
<evidence type="ECO:0000256" key="2">
    <source>
        <dbReference type="SAM" id="SignalP"/>
    </source>
</evidence>
<feature type="compositionally biased region" description="Low complexity" evidence="1">
    <location>
        <begin position="236"/>
        <end position="255"/>
    </location>
</feature>
<proteinExistence type="predicted"/>
<feature type="region of interest" description="Disordered" evidence="1">
    <location>
        <begin position="202"/>
        <end position="258"/>
    </location>
</feature>
<gene>
    <name evidence="3" type="ORF">BESB_055780</name>
</gene>
<protein>
    <submittedName>
        <fullName evidence="3">Uncharacterized protein</fullName>
    </submittedName>
</protein>
<feature type="chain" id="PRO_5013015852" evidence="2">
    <location>
        <begin position="24"/>
        <end position="415"/>
    </location>
</feature>
<dbReference type="RefSeq" id="XP_029219936.1">
    <property type="nucleotide sequence ID" value="XM_029364013.1"/>
</dbReference>
<sequence length="415" mass="44031">MAPTRRLFAVAAGLLAPISLADCSSFSEQSPDDRVEGVLNSLSLLRMKAAFLEPSQDDPHESLYSQFAQNGAVMIIDCRMGVQSADTCMLHGFSHETRVAPQHSAAGFYRNAGSTSTDSPAAVTISAYKNGERVFEDEYVKQRIGEDLAEQAGEIYALAERAGLLEAGAIGGDARKKRAIKDMAERSNKFWTELAQFFVKQRRSGEAGSNGSHEPHKKKSRRTHGGENHIAEQDISPKSGSTGASTATPPAATRPNLPSTAANLQSAIPKEVEAGGEFLANIGRAVASQVFATPEEIARQAGLSLPFSSLMGMVPSSFLQTGMNLFGAPQLLTAPMAIGSSLLLTGGGQSGFPFFPFNPGTLMTLMQDLESGGSRLPSAVPTPPPSSSDVKNPEFKDDDIDAAIDNFAMTEADLF</sequence>
<evidence type="ECO:0000313" key="3">
    <source>
        <dbReference type="EMBL" id="PFH35927.1"/>
    </source>
</evidence>
<organism evidence="3 4">
    <name type="scientific">Besnoitia besnoiti</name>
    <name type="common">Apicomplexan protozoan</name>
    <dbReference type="NCBI Taxonomy" id="94643"/>
    <lineage>
        <taxon>Eukaryota</taxon>
        <taxon>Sar</taxon>
        <taxon>Alveolata</taxon>
        <taxon>Apicomplexa</taxon>
        <taxon>Conoidasida</taxon>
        <taxon>Coccidia</taxon>
        <taxon>Eucoccidiorida</taxon>
        <taxon>Eimeriorina</taxon>
        <taxon>Sarcocystidae</taxon>
        <taxon>Besnoitia</taxon>
    </lineage>
</organism>
<comment type="caution">
    <text evidence="3">The sequence shown here is derived from an EMBL/GenBank/DDBJ whole genome shotgun (WGS) entry which is preliminary data.</text>
</comment>
<feature type="region of interest" description="Disordered" evidence="1">
    <location>
        <begin position="372"/>
        <end position="395"/>
    </location>
</feature>